<dbReference type="Proteomes" id="UP001214576">
    <property type="component" value="Unassembled WGS sequence"/>
</dbReference>
<evidence type="ECO:0000313" key="9">
    <source>
        <dbReference type="EMBL" id="KAI4537669.1"/>
    </source>
</evidence>
<protein>
    <recommendedName>
        <fullName evidence="11">Pleckstrin homology domain containing A7</fullName>
    </recommendedName>
</protein>
<feature type="region of interest" description="Disordered" evidence="6">
    <location>
        <begin position="968"/>
        <end position="1002"/>
    </location>
</feature>
<sequence>MAAAAVGRDTLPEHWSYGVCRDGRVFFINDQLRYTTWLHPRTGEPVNSGHMIRSDLPRGWEEGFTEEGASYFIELDTGLISFGVTGVEESPDEAPVPQPSTLRSRTHLAGCSIVRALRFSEAGGCGGAAITVHARGFAKSLALALKMPGNFTSQPDLPSNTLICHSNEALKSGFVGSHNQQTTAFRHPVSGQFSPENSEFILQEEEPNPHMSKQERNQRPSSMVSETSTAGTTSTVEAKPGPKIIKSSNKVHSFGKRDQAIRRNPNVPVVVRGWLHKQAVCRSGLCPHSACREEVVLGSIPLPSYVISPVAPEDRISRKYSFKAVHTGMRALIYNSSQAEQSGMRTYYFSADTQEDMNAWVRAMNQAAQVLSRSSLKRDTEKVERQAVPQANHTESCRECGRVGPGHARDCPHRSHEDSFGFERREQEEERYRSRDPLESKRDRNKARSPYSQVEEDSLFVDLPSGPRGQQAQPQRAERNGVLPVTSGPGEQNGTGGYQRTFPSRTNPEKHSQRKSSLAQVEQWAKAQKGDGRSLPPEQTLPRQGPSQHLSFPENYQTLPRSSRHPSGGSSPPPRNLPSDYKYAQDRASHLKMSSEERRAHRDGTVWQLYEWQQRQQFRHGSPTAPVCAGSPEFTEQGRSRSMLEVPRSISVPPSPSDLPPPGPPRAFPPRRPHTPAERVTVKPPDQRMSVDISLGGSPRKAWGPATKNSSHVDRRSMPSMGYMTHTVSAPSLHGKSLEELSLLLAQLRQHQARLASVRNFAIGQLLQHQLTFPSCQADDTYLQLKKDLEYLDLKMTGRDLLKDRSLKPVKIAESDIDVKLSVFCEQDRVLQDLEDKMRALKENKDQLESVLEVLHRQMEQYRDQPQHLEKIAYQQRLLQEDLVHIRAELSRESTEMENAWNEYLKLERDVEQLKQTLQEQHRRAFFFQEKSQIQKDLWRIEDVIAGLSANKENFRILVESVKNPERKTVPLLPHPPVPSLSTSESKPPPQPSPPTSPVRTPLEVRLFPQLQTYMPYRPHPPQLRKVTSPLQSPTKTKSKVEDEAPPRPPLPELYSPEDQPPAVPPLPREATIIRHTSVRGLKRQSDERKRDREQGQCVNGDSRVELRSYVSEPELATFSGDTAPSSLGLVGSESRYQTLPGRGLSGSMSRLQQSSTIAPYVTLRRGLDAESSKMTYPRPKSALERLYSGDHQRGKMSAEEQLERMKRHQKALVRERKRTLSQGERTGLPSARYLSQALPGDLGSWKREQDFDLQLLERAVQGDRKDKEENGWLKVQAMPVTELDLEPQDYDVDISRELSKPEKVSIPERYVELDPEEPPSLEELQARYRKAEKIRNILTRSSMCNLQPPASQDRNSVADLDSQLQEQERIINISYALASEASQRSKQVAVFTYEVSPDEFLTFD</sequence>
<dbReference type="PROSITE" id="PS01159">
    <property type="entry name" value="WW_DOMAIN_1"/>
    <property type="match status" value="1"/>
</dbReference>
<feature type="domain" description="PH" evidence="7">
    <location>
        <begin position="298"/>
        <end position="369"/>
    </location>
</feature>
<keyword evidence="5" id="KW-0175">Coiled coil</keyword>
<feature type="region of interest" description="Disordered" evidence="6">
    <location>
        <begin position="372"/>
        <end position="600"/>
    </location>
</feature>
<feature type="region of interest" description="Disordered" evidence="6">
    <location>
        <begin position="207"/>
        <end position="256"/>
    </location>
</feature>
<feature type="region of interest" description="Disordered" evidence="6">
    <location>
        <begin position="618"/>
        <end position="715"/>
    </location>
</feature>
<gene>
    <name evidence="9" type="ORF">MG293_012532</name>
</gene>
<dbReference type="SUPFAM" id="SSF51045">
    <property type="entry name" value="WW domain"/>
    <property type="match status" value="1"/>
</dbReference>
<evidence type="ECO:0000256" key="6">
    <source>
        <dbReference type="SAM" id="MobiDB-lite"/>
    </source>
</evidence>
<dbReference type="GO" id="GO:0005737">
    <property type="term" value="C:cytoplasm"/>
    <property type="evidence" value="ECO:0007669"/>
    <property type="project" value="UniProtKB-SubCell"/>
</dbReference>
<comment type="caution">
    <text evidence="9">The sequence shown here is derived from an EMBL/GenBank/DDBJ whole genome shotgun (WGS) entry which is preliminary data.</text>
</comment>
<accession>A0AAD4Y7I7</accession>
<dbReference type="GO" id="GO:0005915">
    <property type="term" value="C:zonula adherens"/>
    <property type="evidence" value="ECO:0007669"/>
    <property type="project" value="TreeGrafter"/>
</dbReference>
<dbReference type="GO" id="GO:0044331">
    <property type="term" value="P:cell-cell adhesion mediated by cadherin"/>
    <property type="evidence" value="ECO:0007669"/>
    <property type="project" value="TreeGrafter"/>
</dbReference>
<keyword evidence="3" id="KW-0597">Phosphoprotein</keyword>
<dbReference type="PANTHER" id="PTHR12752">
    <property type="entry name" value="PHOSPHOINOSITOL 3-PHOSPHATE-BINDING PROTEIN"/>
    <property type="match status" value="1"/>
</dbReference>
<dbReference type="FunFam" id="2.20.70.10:FF:000027">
    <property type="entry name" value="pleckstrin homology domain-containing family A member 5 isoform X1"/>
    <property type="match status" value="1"/>
</dbReference>
<feature type="coiled-coil region" evidence="5">
    <location>
        <begin position="897"/>
        <end position="924"/>
    </location>
</feature>
<dbReference type="SMART" id="SM00456">
    <property type="entry name" value="WW"/>
    <property type="match status" value="2"/>
</dbReference>
<feature type="compositionally biased region" description="Basic and acidic residues" evidence="6">
    <location>
        <begin position="376"/>
        <end position="385"/>
    </location>
</feature>
<reference evidence="9" key="1">
    <citation type="submission" date="2022-03" db="EMBL/GenBank/DDBJ databases">
        <title>Genomic analyses of argali, domestic sheep and their hybrids provide insights into chromosomal evolution, heterosis and genetic basis of agronomic traits.</title>
        <authorList>
            <person name="Li M."/>
        </authorList>
    </citation>
    <scope>NUCLEOTIDE SEQUENCE</scope>
    <source>
        <strain evidence="9">CAU-MHL-2022a</strain>
        <tissue evidence="9">Skin</tissue>
    </source>
</reference>
<dbReference type="PROSITE" id="PS50020">
    <property type="entry name" value="WW_DOMAIN_2"/>
    <property type="match status" value="1"/>
</dbReference>
<comment type="subcellular location">
    <subcellularLocation>
        <location evidence="1">Cytoplasm</location>
    </subcellularLocation>
</comment>
<feature type="coiled-coil region" evidence="5">
    <location>
        <begin position="831"/>
        <end position="865"/>
    </location>
</feature>
<dbReference type="GO" id="GO:0046931">
    <property type="term" value="P:pore complex assembly"/>
    <property type="evidence" value="ECO:0007669"/>
    <property type="project" value="TreeGrafter"/>
</dbReference>
<dbReference type="Pfam" id="PF00169">
    <property type="entry name" value="PH"/>
    <property type="match status" value="1"/>
</dbReference>
<dbReference type="InterPro" id="IPR036020">
    <property type="entry name" value="WW_dom_sf"/>
</dbReference>
<dbReference type="GO" id="GO:0045218">
    <property type="term" value="P:zonula adherens maintenance"/>
    <property type="evidence" value="ECO:0007669"/>
    <property type="project" value="TreeGrafter"/>
</dbReference>
<feature type="compositionally biased region" description="Basic and acidic residues" evidence="6">
    <location>
        <begin position="1084"/>
        <end position="1095"/>
    </location>
</feature>
<keyword evidence="4" id="KW-0677">Repeat</keyword>
<feature type="region of interest" description="Disordered" evidence="6">
    <location>
        <begin position="1014"/>
        <end position="1105"/>
    </location>
</feature>
<feature type="compositionally biased region" description="Polar residues" evidence="6">
    <location>
        <begin position="541"/>
        <end position="558"/>
    </location>
</feature>
<dbReference type="GO" id="GO:0046930">
    <property type="term" value="C:pore complex"/>
    <property type="evidence" value="ECO:0007669"/>
    <property type="project" value="TreeGrafter"/>
</dbReference>
<dbReference type="SUPFAM" id="SSF50729">
    <property type="entry name" value="PH domain-like"/>
    <property type="match status" value="1"/>
</dbReference>
<evidence type="ECO:0000256" key="2">
    <source>
        <dbReference type="ARBA" id="ARBA00022490"/>
    </source>
</evidence>
<evidence type="ECO:0000313" key="10">
    <source>
        <dbReference type="Proteomes" id="UP001214576"/>
    </source>
</evidence>
<dbReference type="EMBL" id="JAKZEL010000014">
    <property type="protein sequence ID" value="KAI4537669.1"/>
    <property type="molecule type" value="Genomic_DNA"/>
</dbReference>
<evidence type="ECO:0000256" key="5">
    <source>
        <dbReference type="SAM" id="Coils"/>
    </source>
</evidence>
<evidence type="ECO:0000259" key="7">
    <source>
        <dbReference type="PROSITE" id="PS50003"/>
    </source>
</evidence>
<feature type="compositionally biased region" description="Pro residues" evidence="6">
    <location>
        <begin position="653"/>
        <end position="668"/>
    </location>
</feature>
<name>A0AAD4Y7I7_OVIAM</name>
<dbReference type="Gene3D" id="2.30.29.30">
    <property type="entry name" value="Pleckstrin-homology domain (PH domain)/Phosphotyrosine-binding domain (PTB)"/>
    <property type="match status" value="1"/>
</dbReference>
<dbReference type="PROSITE" id="PS50003">
    <property type="entry name" value="PH_DOMAIN"/>
    <property type="match status" value="1"/>
</dbReference>
<feature type="compositionally biased region" description="Pro residues" evidence="6">
    <location>
        <begin position="987"/>
        <end position="997"/>
    </location>
</feature>
<evidence type="ECO:0000256" key="1">
    <source>
        <dbReference type="ARBA" id="ARBA00004496"/>
    </source>
</evidence>
<dbReference type="InterPro" id="IPR011993">
    <property type="entry name" value="PH-like_dom_sf"/>
</dbReference>
<dbReference type="Pfam" id="PF25541">
    <property type="entry name" value="TBCA_PH"/>
    <property type="match status" value="1"/>
</dbReference>
<feature type="compositionally biased region" description="Polar residues" evidence="6">
    <location>
        <begin position="219"/>
        <end position="236"/>
    </location>
</feature>
<feature type="domain" description="WW" evidence="8">
    <location>
        <begin position="9"/>
        <end position="42"/>
    </location>
</feature>
<dbReference type="Gene3D" id="2.20.70.10">
    <property type="match status" value="1"/>
</dbReference>
<evidence type="ECO:0008006" key="11">
    <source>
        <dbReference type="Google" id="ProtNLM"/>
    </source>
</evidence>
<dbReference type="InterPro" id="IPR001849">
    <property type="entry name" value="PH_domain"/>
</dbReference>
<feature type="compositionally biased region" description="Basic and acidic residues" evidence="6">
    <location>
        <begin position="395"/>
        <end position="442"/>
    </location>
</feature>
<keyword evidence="2" id="KW-0963">Cytoplasm</keyword>
<feature type="compositionally biased region" description="Basic and acidic residues" evidence="6">
    <location>
        <begin position="583"/>
        <end position="600"/>
    </location>
</feature>
<dbReference type="PANTHER" id="PTHR12752:SF4">
    <property type="entry name" value="PLECKSTRIN HOMOLOGY DOMAIN-CONTAINING FAMILY A MEMBER 7"/>
    <property type="match status" value="1"/>
</dbReference>
<feature type="compositionally biased region" description="Pro residues" evidence="6">
    <location>
        <begin position="1059"/>
        <end position="1068"/>
    </location>
</feature>
<feature type="compositionally biased region" description="Low complexity" evidence="6">
    <location>
        <begin position="559"/>
        <end position="570"/>
    </location>
</feature>
<evidence type="ECO:0000259" key="8">
    <source>
        <dbReference type="PROSITE" id="PS50020"/>
    </source>
</evidence>
<dbReference type="InterPro" id="IPR057971">
    <property type="entry name" value="PKHA4-7_TBCA"/>
</dbReference>
<dbReference type="InterPro" id="IPR001202">
    <property type="entry name" value="WW_dom"/>
</dbReference>
<keyword evidence="10" id="KW-1185">Reference proteome</keyword>
<evidence type="ECO:0000256" key="4">
    <source>
        <dbReference type="ARBA" id="ARBA00022737"/>
    </source>
</evidence>
<evidence type="ECO:0000256" key="3">
    <source>
        <dbReference type="ARBA" id="ARBA00022553"/>
    </source>
</evidence>
<proteinExistence type="predicted"/>
<dbReference type="GO" id="GO:0090136">
    <property type="term" value="P:epithelial cell-cell adhesion"/>
    <property type="evidence" value="ECO:0007669"/>
    <property type="project" value="TreeGrafter"/>
</dbReference>
<organism evidence="9 10">
    <name type="scientific">Ovis ammon polii</name>
    <dbReference type="NCBI Taxonomy" id="230172"/>
    <lineage>
        <taxon>Eukaryota</taxon>
        <taxon>Metazoa</taxon>
        <taxon>Chordata</taxon>
        <taxon>Craniata</taxon>
        <taxon>Vertebrata</taxon>
        <taxon>Euteleostomi</taxon>
        <taxon>Mammalia</taxon>
        <taxon>Eutheria</taxon>
        <taxon>Laurasiatheria</taxon>
        <taxon>Artiodactyla</taxon>
        <taxon>Ruminantia</taxon>
        <taxon>Pecora</taxon>
        <taxon>Bovidae</taxon>
        <taxon>Caprinae</taxon>
        <taxon>Ovis</taxon>
    </lineage>
</organism>